<feature type="chain" id="PRO_5002078337" evidence="2">
    <location>
        <begin position="18"/>
        <end position="167"/>
    </location>
</feature>
<dbReference type="GeneID" id="63741785"/>
<dbReference type="Proteomes" id="UP000030816">
    <property type="component" value="Unassembled WGS sequence"/>
</dbReference>
<dbReference type="EMBL" id="AZHE01000030">
    <property type="protein sequence ID" value="KHN94734.1"/>
    <property type="molecule type" value="Genomic_DNA"/>
</dbReference>
<gene>
    <name evidence="3" type="ORF">MAM_07330</name>
</gene>
<comment type="caution">
    <text evidence="3">The sequence shown here is derived from an EMBL/GenBank/DDBJ whole genome shotgun (WGS) entry which is preliminary data.</text>
</comment>
<keyword evidence="2" id="KW-0732">Signal</keyword>
<reference evidence="3 4" key="1">
    <citation type="journal article" date="2014" name="Proc. Natl. Acad. Sci. U.S.A.">
        <title>Trajectory and genomic determinants of fungal-pathogen speciation and host adaptation.</title>
        <authorList>
            <person name="Hu X."/>
            <person name="Xiao G."/>
            <person name="Zheng P."/>
            <person name="Shang Y."/>
            <person name="Su Y."/>
            <person name="Zhang X."/>
            <person name="Liu X."/>
            <person name="Zhan S."/>
            <person name="St Leger R.J."/>
            <person name="Wang C."/>
        </authorList>
    </citation>
    <scope>NUCLEOTIDE SEQUENCE [LARGE SCALE GENOMIC DNA]</scope>
    <source>
        <strain evidence="3 4">ARSEF 1941</strain>
    </source>
</reference>
<dbReference type="RefSeq" id="XP_040675800.1">
    <property type="nucleotide sequence ID" value="XM_040826128.1"/>
</dbReference>
<name>A0A0B2WM68_METAS</name>
<evidence type="ECO:0000313" key="3">
    <source>
        <dbReference type="EMBL" id="KHN94734.1"/>
    </source>
</evidence>
<accession>A0A0B2WM68</accession>
<evidence type="ECO:0000313" key="4">
    <source>
        <dbReference type="Proteomes" id="UP000030816"/>
    </source>
</evidence>
<evidence type="ECO:0000256" key="1">
    <source>
        <dbReference type="SAM" id="MobiDB-lite"/>
    </source>
</evidence>
<organism evidence="3 4">
    <name type="scientific">Metarhizium album (strain ARSEF 1941)</name>
    <dbReference type="NCBI Taxonomy" id="1081103"/>
    <lineage>
        <taxon>Eukaryota</taxon>
        <taxon>Fungi</taxon>
        <taxon>Dikarya</taxon>
        <taxon>Ascomycota</taxon>
        <taxon>Pezizomycotina</taxon>
        <taxon>Sordariomycetes</taxon>
        <taxon>Hypocreomycetidae</taxon>
        <taxon>Hypocreales</taxon>
        <taxon>Clavicipitaceae</taxon>
        <taxon>Metarhizium</taxon>
    </lineage>
</organism>
<evidence type="ECO:0000256" key="2">
    <source>
        <dbReference type="SAM" id="SignalP"/>
    </source>
</evidence>
<sequence>MKSLNIIIAALASVAAAGSELNARQEPAASVQSPPQSRSTTCATSHNSETPPQSSKEQVMARTQKWKTEYCSRPGVNKTNCLKAATHCEFSQPEQAQVEECIDQNHACRDLGAYLDECLDRAAKCRKTGEAPPGDVNKLCLCAVKDFDKNQVGWDEYWPNQCDLITR</sequence>
<proteinExistence type="predicted"/>
<feature type="region of interest" description="Disordered" evidence="1">
    <location>
        <begin position="19"/>
        <end position="59"/>
    </location>
</feature>
<protein>
    <submittedName>
        <fullName evidence="3">Uncharacterized protein</fullName>
    </submittedName>
</protein>
<dbReference type="HOGENOM" id="CLU_1594938_0_0_1"/>
<feature type="signal peptide" evidence="2">
    <location>
        <begin position="1"/>
        <end position="17"/>
    </location>
</feature>
<keyword evidence="4" id="KW-1185">Reference proteome</keyword>
<dbReference type="AlphaFoldDB" id="A0A0B2WM68"/>
<feature type="compositionally biased region" description="Polar residues" evidence="1">
    <location>
        <begin position="30"/>
        <end position="57"/>
    </location>
</feature>